<evidence type="ECO:0000313" key="1">
    <source>
        <dbReference type="EMBL" id="KAJ7988914.1"/>
    </source>
</evidence>
<protein>
    <submittedName>
        <fullName evidence="1">Uncharacterized protein</fullName>
    </submittedName>
</protein>
<proteinExistence type="predicted"/>
<sequence length="1503" mass="166485">MPATYLLSAARLLRPGTPTLLAVTILSNNNTLLPVRVTAEVTNGNTSLVRAETTFRAGETGIMSLPSFPKSSVNQGYSFTLIVTGFQEGRLLFRNATALNYNPNTFTAFIQTDRHSYRPGDTVRLRVLCVQPDGRPRPGSLDLSVRDPRGDIVSQWVSLASYLGVVSRDFNLSVAPPNGTWAVSVTVDELTTESQFLVDYNELPQFKVHVKTPAEIGLWNDLLGNVTAQHTNGKPVVGSLHVTVTLISASSDKTISSIILDTTKRIHRSTQFLFPNDDLIRQHGSADPVGSEHNTDECLRFKTCKTVVVPLFENTHHLEFYSVPRVLKPSLHFSTDLKISRYNKEPLTPADLGNTVQVRICNRTSKSSERERENPPPLRDNTEEIETYMRLNFSVPADGLVHIEFQLQEHAEMLFIQATYMGSNRTLEVYSSNRSSPTGSYVQIQPISSSPQIGKPLRLYVESTFQLTRLHYLVTSMGQIVAAGTATSSSFELTPAVSWSPEVRIIVYCVRHDGEVVNDDVDVFVKPDDVLKNQVSLSWSNVKVKPGEEVSLTVNVLEPGSLVGITVVAAEDGGISDEEVSDNLPEYLKDTETHKNGMTGWKDSPLSTFRASSLVVLTDAGLRNTEDLEDTETADTMDGTALGIAELWADWVSTVEPGSETWLWLDTNVSESRSLRLSVPDSLTSWRAVAFVTSENMGLGLTLKPQKLTVSRDFSLLLDIPESITRGEQLVLEVNLFNHLEQDLQVIVWVAENHSFRFLTEDDDLVSTMKEHTVTLNSGGSFTCLIPIQPLVHGEITVTVKAQAGHVSEEITRRVLVKFEGKEQWFSKTLFLEVPPSMRNLSRQLHFSFPRDAVPLSQRAHIAVVGDVLGLSITGLDTLVEMPHGCGEQNMIHFAPGVFVLEHLAQLNQSNEKIRAHALSLITEGYQQQLQFQRDDGSFSAFGASDKSGSVWLTAFVLRCFLQAQTFMKIDRGVVARAMLWMVRQQRPRGEFVEVGAVINTELQGGLDGPIALTAYVLMTLLEDQSYMSTFQDNVSMAMGYLEDKVTSGVSSNYSLCLVAYALSLANSHVAGAVLTELMRKADFRDGVPAWRASFAEVSDSWQPRAAEIEMAAYVLLALNQLARMEDGFNLLKWLSEQRNHLGGYGSTQDTVAALKALSVYAVLSGAHAIELEIQVSTVAAPTPSHFNVNSSNYLVNQNKELDAENHLVIDVFMKGRGFALFQLNVFYNIEGSVPIETSSANREQEGFSLDVKVTDDENNLDHMLVSVCTRLLASQRIARTGMVLLDVGVLSGFTLAPDTVDIGDLVKKIETSSGKVILYLDSLTTKQVCINFPMIRAFKVSQVRDAFVQVYDYYEPRRRAVRSYNSRVMKDLNVCEFCGSDCDLCRHAALSSASSTGSRRNSALYCWGFVLIVPIALLLDRGICIPPTRARLTRRLGEISAPIVSRALLWPGWEGGKEEKTDRERRNSPEMDTCLACDVCHDDVHLGQDRLQSPGRETWKLL</sequence>
<reference evidence="1" key="1">
    <citation type="submission" date="2021-05" db="EMBL/GenBank/DDBJ databases">
        <authorList>
            <person name="Pan Q."/>
            <person name="Jouanno E."/>
            <person name="Zahm M."/>
            <person name="Klopp C."/>
            <person name="Cabau C."/>
            <person name="Louis A."/>
            <person name="Berthelot C."/>
            <person name="Parey E."/>
            <person name="Roest Crollius H."/>
            <person name="Montfort J."/>
            <person name="Robinson-Rechavi M."/>
            <person name="Bouchez O."/>
            <person name="Lampietro C."/>
            <person name="Lopez Roques C."/>
            <person name="Donnadieu C."/>
            <person name="Postlethwait J."/>
            <person name="Bobe J."/>
            <person name="Dillon D."/>
            <person name="Chandos A."/>
            <person name="von Hippel F."/>
            <person name="Guiguen Y."/>
        </authorList>
    </citation>
    <scope>NUCLEOTIDE SEQUENCE</scope>
    <source>
        <strain evidence="1">YG-Jan2019</strain>
    </source>
</reference>
<accession>A0ACC2FC14</accession>
<comment type="caution">
    <text evidence="1">The sequence shown here is derived from an EMBL/GenBank/DDBJ whole genome shotgun (WGS) entry which is preliminary data.</text>
</comment>
<organism evidence="1 2">
    <name type="scientific">Dallia pectoralis</name>
    <name type="common">Alaska blackfish</name>
    <dbReference type="NCBI Taxonomy" id="75939"/>
    <lineage>
        <taxon>Eukaryota</taxon>
        <taxon>Metazoa</taxon>
        <taxon>Chordata</taxon>
        <taxon>Craniata</taxon>
        <taxon>Vertebrata</taxon>
        <taxon>Euteleostomi</taxon>
        <taxon>Actinopterygii</taxon>
        <taxon>Neopterygii</taxon>
        <taxon>Teleostei</taxon>
        <taxon>Protacanthopterygii</taxon>
        <taxon>Esociformes</taxon>
        <taxon>Umbridae</taxon>
        <taxon>Dallia</taxon>
    </lineage>
</organism>
<dbReference type="Proteomes" id="UP001157502">
    <property type="component" value="Chromosome 30"/>
</dbReference>
<evidence type="ECO:0000313" key="2">
    <source>
        <dbReference type="Proteomes" id="UP001157502"/>
    </source>
</evidence>
<keyword evidence="2" id="KW-1185">Reference proteome</keyword>
<gene>
    <name evidence="1" type="ORF">DPEC_G00314120</name>
</gene>
<name>A0ACC2FC14_DALPE</name>
<dbReference type="EMBL" id="CM055757">
    <property type="protein sequence ID" value="KAJ7988914.1"/>
    <property type="molecule type" value="Genomic_DNA"/>
</dbReference>